<dbReference type="Proteomes" id="UP000186905">
    <property type="component" value="Unassembled WGS sequence"/>
</dbReference>
<protein>
    <submittedName>
        <fullName evidence="1">SUF system Fe-S cluster assembly regulator</fullName>
    </submittedName>
</protein>
<proteinExistence type="predicted"/>
<dbReference type="InterPro" id="IPR014290">
    <property type="entry name" value="SUF_FeS_clus_asmbl_reg"/>
</dbReference>
<gene>
    <name evidence="1" type="ORF">BIT28_13820</name>
</gene>
<dbReference type="InterPro" id="IPR000944">
    <property type="entry name" value="Tscrpt_reg_Rrf2"/>
</dbReference>
<dbReference type="PANTHER" id="PTHR33221">
    <property type="entry name" value="WINGED HELIX-TURN-HELIX TRANSCRIPTIONAL REGULATOR, RRF2 FAMILY"/>
    <property type="match status" value="1"/>
</dbReference>
<dbReference type="Pfam" id="PF02082">
    <property type="entry name" value="Rrf2"/>
    <property type="match status" value="1"/>
</dbReference>
<dbReference type="NCBIfam" id="TIGR00738">
    <property type="entry name" value="rrf2_super"/>
    <property type="match status" value="1"/>
</dbReference>
<dbReference type="PROSITE" id="PS01332">
    <property type="entry name" value="HTH_RRF2_1"/>
    <property type="match status" value="1"/>
</dbReference>
<dbReference type="GO" id="GO:0003700">
    <property type="term" value="F:DNA-binding transcription factor activity"/>
    <property type="evidence" value="ECO:0007669"/>
    <property type="project" value="TreeGrafter"/>
</dbReference>
<dbReference type="InterPro" id="IPR036388">
    <property type="entry name" value="WH-like_DNA-bd_sf"/>
</dbReference>
<evidence type="ECO:0000313" key="1">
    <source>
        <dbReference type="EMBL" id="OLQ74489.1"/>
    </source>
</evidence>
<dbReference type="RefSeq" id="WP_075765539.1">
    <property type="nucleotide sequence ID" value="NZ_MJIL01000083.1"/>
</dbReference>
<dbReference type="PROSITE" id="PS51197">
    <property type="entry name" value="HTH_RRF2_2"/>
    <property type="match status" value="1"/>
</dbReference>
<sequence>MLRVSKMTDYGSVLLTFMARHPNQIFSTASLARAIYLPPTTVSKLLKILHSSGLVHSTRGKKGGYRLAYPAQQITLAQIVDALEGSIAVTECSIKKDLCQIEKHCEIRGHWLGINRVIYNSLAQVTLQDMISHEIKPEPLTLTR</sequence>
<dbReference type="EMBL" id="MJIL01000083">
    <property type="protein sequence ID" value="OLQ74489.1"/>
    <property type="molecule type" value="Genomic_DNA"/>
</dbReference>
<keyword evidence="2" id="KW-1185">Reference proteome</keyword>
<reference evidence="1 2" key="1">
    <citation type="submission" date="2016-09" db="EMBL/GenBank/DDBJ databases">
        <title>Photobacterium proteolyticum sp. nov. a protease producing bacterium isolated from ocean sediments of Laizhou Bay.</title>
        <authorList>
            <person name="Li Y."/>
        </authorList>
    </citation>
    <scope>NUCLEOTIDE SEQUENCE [LARGE SCALE GENOMIC DNA]</scope>
    <source>
        <strain evidence="1 2">13-12</strain>
    </source>
</reference>
<dbReference type="OrthoDB" id="9808360at2"/>
<dbReference type="Gene3D" id="1.10.10.10">
    <property type="entry name" value="Winged helix-like DNA-binding domain superfamily/Winged helix DNA-binding domain"/>
    <property type="match status" value="1"/>
</dbReference>
<name>A0A1Q9GJ59_9GAMM</name>
<dbReference type="PANTHER" id="PTHR33221:SF2">
    <property type="entry name" value="TRANSCRIPTIONAL REGULATOR"/>
    <property type="match status" value="1"/>
</dbReference>
<accession>A0A1Q9GJ59</accession>
<dbReference type="NCBIfam" id="TIGR02944">
    <property type="entry name" value="suf_reg_Xantho"/>
    <property type="match status" value="1"/>
</dbReference>
<organism evidence="1 2">
    <name type="scientific">Photobacterium proteolyticum</name>
    <dbReference type="NCBI Taxonomy" id="1903952"/>
    <lineage>
        <taxon>Bacteria</taxon>
        <taxon>Pseudomonadati</taxon>
        <taxon>Pseudomonadota</taxon>
        <taxon>Gammaproteobacteria</taxon>
        <taxon>Vibrionales</taxon>
        <taxon>Vibrionaceae</taxon>
        <taxon>Photobacterium</taxon>
    </lineage>
</organism>
<dbReference type="AlphaFoldDB" id="A0A1Q9GJ59"/>
<dbReference type="STRING" id="1903952.BIT28_13820"/>
<comment type="caution">
    <text evidence="1">The sequence shown here is derived from an EMBL/GenBank/DDBJ whole genome shotgun (WGS) entry which is preliminary data.</text>
</comment>
<evidence type="ECO:0000313" key="2">
    <source>
        <dbReference type="Proteomes" id="UP000186905"/>
    </source>
</evidence>
<dbReference type="InterPro" id="IPR030489">
    <property type="entry name" value="TR_Rrf2-type_CS"/>
</dbReference>
<dbReference type="InterPro" id="IPR036390">
    <property type="entry name" value="WH_DNA-bd_sf"/>
</dbReference>
<dbReference type="SUPFAM" id="SSF46785">
    <property type="entry name" value="Winged helix' DNA-binding domain"/>
    <property type="match status" value="1"/>
</dbReference>
<dbReference type="GO" id="GO:0005829">
    <property type="term" value="C:cytosol"/>
    <property type="evidence" value="ECO:0007669"/>
    <property type="project" value="TreeGrafter"/>
</dbReference>